<evidence type="ECO:0000313" key="3">
    <source>
        <dbReference type="Proteomes" id="UP000694844"/>
    </source>
</evidence>
<dbReference type="Pfam" id="PF13676">
    <property type="entry name" value="TIR_2"/>
    <property type="match status" value="1"/>
</dbReference>
<dbReference type="GO" id="GO:0007165">
    <property type="term" value="P:signal transduction"/>
    <property type="evidence" value="ECO:0007669"/>
    <property type="project" value="InterPro"/>
</dbReference>
<name>A0A8B8BBK1_CRAVI</name>
<dbReference type="Proteomes" id="UP000694844">
    <property type="component" value="Chromosome 8"/>
</dbReference>
<dbReference type="InterPro" id="IPR035897">
    <property type="entry name" value="Toll_tir_struct_dom_sf"/>
</dbReference>
<reference evidence="4" key="1">
    <citation type="submission" date="2025-08" db="UniProtKB">
        <authorList>
            <consortium name="RefSeq"/>
        </authorList>
    </citation>
    <scope>IDENTIFICATION</scope>
    <source>
        <tissue evidence="4">Whole sample</tissue>
    </source>
</reference>
<sequence length="405" mass="47117">MDYLPPITLPYGKEYHLFLSFCNEDEGIAFPLLMELEEKYRLKCLYHIRDFIPGVPVTENILNGIEKSMKIVYLISQKFKENFMCKEEILYGVTASHKQCENSMIPVLLEKIDLPRELQSINYVDATLEGIDVPKKIYEACVFGATSNCILPNVIPFQELCNGTVLRVFQRSETWKWCIPIIRFNEDKELRKNIPDEDRSRKIDQLCRLLIEDLNSSIFTTRYFMRSSEFAYRAAGFFILGLPSFAVLPLLLYLIIVRMITEKALIGLCCTLVGVPVIAVCIAYGVAWYRNLTQDGGDLETITWKYLTDNYQTLKILLLLRSTKEVVVLNYDTEECKKFCIFALKRKMIDEDEIEREAEKMVLDFIDGNRRALAEWSGLPEFKYNRHNTYAQKKCICQCLESKLF</sequence>
<dbReference type="AlphaFoldDB" id="A0A8B8BBK1"/>
<dbReference type="KEGG" id="cvn:111108645"/>
<dbReference type="SMART" id="SM00255">
    <property type="entry name" value="TIR"/>
    <property type="match status" value="1"/>
</dbReference>
<feature type="domain" description="TIR" evidence="2">
    <location>
        <begin position="13"/>
        <end position="141"/>
    </location>
</feature>
<dbReference type="GeneID" id="111108645"/>
<protein>
    <submittedName>
        <fullName evidence="4">Uncharacterized protein LOC111108645 isoform X1</fullName>
    </submittedName>
</protein>
<dbReference type="Gene3D" id="3.40.50.10140">
    <property type="entry name" value="Toll/interleukin-1 receptor homology (TIR) domain"/>
    <property type="match status" value="1"/>
</dbReference>
<dbReference type="PANTHER" id="PTHR16253">
    <property type="entry name" value="TETRATRICOPEPTIDE REPEAT PROTEIN 22"/>
    <property type="match status" value="1"/>
</dbReference>
<feature type="transmembrane region" description="Helical" evidence="1">
    <location>
        <begin position="230"/>
        <end position="257"/>
    </location>
</feature>
<proteinExistence type="predicted"/>
<keyword evidence="1" id="KW-0812">Transmembrane</keyword>
<dbReference type="PANTHER" id="PTHR16253:SF0">
    <property type="entry name" value="TETRATRICOPEPTIDE REPEAT PROTEIN 22"/>
    <property type="match status" value="1"/>
</dbReference>
<dbReference type="OrthoDB" id="9982425at2759"/>
<accession>A0A8B8BBK1</accession>
<gene>
    <name evidence="4" type="primary">LOC111108645</name>
</gene>
<dbReference type="InterPro" id="IPR000157">
    <property type="entry name" value="TIR_dom"/>
</dbReference>
<feature type="transmembrane region" description="Helical" evidence="1">
    <location>
        <begin position="264"/>
        <end position="289"/>
    </location>
</feature>
<organism evidence="3 4">
    <name type="scientific">Crassostrea virginica</name>
    <name type="common">Eastern oyster</name>
    <dbReference type="NCBI Taxonomy" id="6565"/>
    <lineage>
        <taxon>Eukaryota</taxon>
        <taxon>Metazoa</taxon>
        <taxon>Spiralia</taxon>
        <taxon>Lophotrochozoa</taxon>
        <taxon>Mollusca</taxon>
        <taxon>Bivalvia</taxon>
        <taxon>Autobranchia</taxon>
        <taxon>Pteriomorphia</taxon>
        <taxon>Ostreida</taxon>
        <taxon>Ostreoidea</taxon>
        <taxon>Ostreidae</taxon>
        <taxon>Crassostrea</taxon>
    </lineage>
</organism>
<dbReference type="PROSITE" id="PS50104">
    <property type="entry name" value="TIR"/>
    <property type="match status" value="1"/>
</dbReference>
<keyword evidence="1" id="KW-1133">Transmembrane helix</keyword>
<dbReference type="InterPro" id="IPR042342">
    <property type="entry name" value="TTC22"/>
</dbReference>
<evidence type="ECO:0000313" key="4">
    <source>
        <dbReference type="RefSeq" id="XP_022300361.1"/>
    </source>
</evidence>
<dbReference type="RefSeq" id="XP_022300361.1">
    <property type="nucleotide sequence ID" value="XM_022444653.1"/>
</dbReference>
<keyword evidence="1" id="KW-0472">Membrane</keyword>
<evidence type="ECO:0000256" key="1">
    <source>
        <dbReference type="SAM" id="Phobius"/>
    </source>
</evidence>
<keyword evidence="3" id="KW-1185">Reference proteome</keyword>
<evidence type="ECO:0000259" key="2">
    <source>
        <dbReference type="PROSITE" id="PS50104"/>
    </source>
</evidence>
<dbReference type="SUPFAM" id="SSF52200">
    <property type="entry name" value="Toll/Interleukin receptor TIR domain"/>
    <property type="match status" value="1"/>
</dbReference>